<comment type="caution">
    <text evidence="4">The sequence shown here is derived from an EMBL/GenBank/DDBJ whole genome shotgun (WGS) entry which is preliminary data.</text>
</comment>
<evidence type="ECO:0000313" key="4">
    <source>
        <dbReference type="EMBL" id="CAA7029777.1"/>
    </source>
</evidence>
<evidence type="ECO:0000256" key="3">
    <source>
        <dbReference type="PROSITE-ProRule" id="PRU00708"/>
    </source>
</evidence>
<reference evidence="4" key="1">
    <citation type="submission" date="2020-01" db="EMBL/GenBank/DDBJ databases">
        <authorList>
            <person name="Mishra B."/>
        </authorList>
    </citation>
    <scope>NUCLEOTIDE SEQUENCE [LARGE SCALE GENOMIC DNA]</scope>
</reference>
<dbReference type="PANTHER" id="PTHR47941">
    <property type="entry name" value="PENTATRICOPEPTIDE REPEAT-CONTAINING PROTEIN 3, MITOCHONDRIAL"/>
    <property type="match status" value="1"/>
</dbReference>
<dbReference type="Gene3D" id="1.25.40.10">
    <property type="entry name" value="Tetratricopeptide repeat domain"/>
    <property type="match status" value="1"/>
</dbReference>
<evidence type="ECO:0000313" key="5">
    <source>
        <dbReference type="Proteomes" id="UP000467841"/>
    </source>
</evidence>
<evidence type="ECO:0000256" key="2">
    <source>
        <dbReference type="ARBA" id="ARBA00022737"/>
    </source>
</evidence>
<dbReference type="Pfam" id="PF13041">
    <property type="entry name" value="PPR_2"/>
    <property type="match status" value="1"/>
</dbReference>
<evidence type="ECO:0000256" key="1">
    <source>
        <dbReference type="ARBA" id="ARBA00007626"/>
    </source>
</evidence>
<evidence type="ECO:0008006" key="6">
    <source>
        <dbReference type="Google" id="ProtNLM"/>
    </source>
</evidence>
<name>A0A6D2IN00_9BRAS</name>
<dbReference type="PROSITE" id="PS51375">
    <property type="entry name" value="PPR"/>
    <property type="match status" value="2"/>
</dbReference>
<gene>
    <name evidence="4" type="ORF">MERR_LOCUS17012</name>
</gene>
<dbReference type="NCBIfam" id="TIGR00756">
    <property type="entry name" value="PPR"/>
    <property type="match status" value="2"/>
</dbReference>
<dbReference type="InterPro" id="IPR011990">
    <property type="entry name" value="TPR-like_helical_dom_sf"/>
</dbReference>
<dbReference type="Proteomes" id="UP000467841">
    <property type="component" value="Unassembled WGS sequence"/>
</dbReference>
<feature type="repeat" description="PPR" evidence="3">
    <location>
        <begin position="118"/>
        <end position="152"/>
    </location>
</feature>
<sequence>MRRLYNNTITAKGSNLRQILERGNPGSVSPSSSLCGFRCRERALSGLSYDYREKLRNGLLQDLKLEDAVDLFSEMAQSRPFPSIVDFNKLLTAIAKMKKYGVVISLGEQMQKLGISHNLYTFNILINCFCRSSRLSLALALLGKMMKLGYEPSIVTLSTLLNGYCHGNRISDAVSLLDQMVEMGINLT</sequence>
<feature type="repeat" description="PPR" evidence="3">
    <location>
        <begin position="153"/>
        <end position="187"/>
    </location>
</feature>
<organism evidence="4 5">
    <name type="scientific">Microthlaspi erraticum</name>
    <dbReference type="NCBI Taxonomy" id="1685480"/>
    <lineage>
        <taxon>Eukaryota</taxon>
        <taxon>Viridiplantae</taxon>
        <taxon>Streptophyta</taxon>
        <taxon>Embryophyta</taxon>
        <taxon>Tracheophyta</taxon>
        <taxon>Spermatophyta</taxon>
        <taxon>Magnoliopsida</taxon>
        <taxon>eudicotyledons</taxon>
        <taxon>Gunneridae</taxon>
        <taxon>Pentapetalae</taxon>
        <taxon>rosids</taxon>
        <taxon>malvids</taxon>
        <taxon>Brassicales</taxon>
        <taxon>Brassicaceae</taxon>
        <taxon>Coluteocarpeae</taxon>
        <taxon>Microthlaspi</taxon>
    </lineage>
</organism>
<dbReference type="OrthoDB" id="185373at2759"/>
<dbReference type="InterPro" id="IPR002885">
    <property type="entry name" value="PPR_rpt"/>
</dbReference>
<dbReference type="Pfam" id="PF01535">
    <property type="entry name" value="PPR"/>
    <property type="match status" value="1"/>
</dbReference>
<keyword evidence="5" id="KW-1185">Reference proteome</keyword>
<accession>A0A6D2IN00</accession>
<comment type="similarity">
    <text evidence="1">Belongs to the PPR family. P subfamily.</text>
</comment>
<dbReference type="EMBL" id="CACVBM020001085">
    <property type="protein sequence ID" value="CAA7029777.1"/>
    <property type="molecule type" value="Genomic_DNA"/>
</dbReference>
<keyword evidence="2" id="KW-0677">Repeat</keyword>
<dbReference type="AlphaFoldDB" id="A0A6D2IN00"/>
<proteinExistence type="inferred from homology"/>
<protein>
    <recommendedName>
        <fullName evidence="6">Pentacotripeptide-repeat region of PRORP domain-containing protein</fullName>
    </recommendedName>
</protein>